<dbReference type="SUPFAM" id="SSF52047">
    <property type="entry name" value="RNI-like"/>
    <property type="match status" value="1"/>
</dbReference>
<dbReference type="AlphaFoldDB" id="A0A0A1TCG3"/>
<organism evidence="1 2">
    <name type="scientific">[Torrubiella] hemipterigena</name>
    <dbReference type="NCBI Taxonomy" id="1531966"/>
    <lineage>
        <taxon>Eukaryota</taxon>
        <taxon>Fungi</taxon>
        <taxon>Dikarya</taxon>
        <taxon>Ascomycota</taxon>
        <taxon>Pezizomycotina</taxon>
        <taxon>Sordariomycetes</taxon>
        <taxon>Hypocreomycetidae</taxon>
        <taxon>Hypocreales</taxon>
        <taxon>Clavicipitaceae</taxon>
        <taxon>Clavicipitaceae incertae sedis</taxon>
        <taxon>'Torrubiella' clade</taxon>
    </lineage>
</organism>
<proteinExistence type="predicted"/>
<protein>
    <recommendedName>
        <fullName evidence="3">F-box domain-containing protein</fullName>
    </recommendedName>
</protein>
<dbReference type="InterPro" id="IPR032675">
    <property type="entry name" value="LRR_dom_sf"/>
</dbReference>
<dbReference type="HOGENOM" id="CLU_1195596_0_0_1"/>
<accession>A0A0A1TCG3</accession>
<sequence length="232" mass="26590">MGQQKAAELCRGFRNLEEVFIRYDFYAPKLSLYLQIVRSAPKLRKCTLHHLPESRMKYGLGPTSITELVLGFCELSQSLLKNILSHLPNLRKFVYWQHWIPSDHSRIVLPGALMAIIEEHAPNLQFLGLSWNDEEIGLLGCVDGVTEDMVAIKTLRRLKRLETIVIYEHGHNLYPSASTDVWFTFLPPSIRVVGINNPSGRWDLLALHYAKARGLPQFTKTVVRSPETQQRD</sequence>
<dbReference type="EMBL" id="CDHN01000001">
    <property type="protein sequence ID" value="CEJ83074.1"/>
    <property type="molecule type" value="Genomic_DNA"/>
</dbReference>
<evidence type="ECO:0000313" key="1">
    <source>
        <dbReference type="EMBL" id="CEJ83074.1"/>
    </source>
</evidence>
<dbReference type="Gene3D" id="3.80.10.10">
    <property type="entry name" value="Ribonuclease Inhibitor"/>
    <property type="match status" value="1"/>
</dbReference>
<keyword evidence="2" id="KW-1185">Reference proteome</keyword>
<dbReference type="Proteomes" id="UP000039046">
    <property type="component" value="Unassembled WGS sequence"/>
</dbReference>
<name>A0A0A1TCG3_9HYPO</name>
<reference evidence="1 2" key="1">
    <citation type="journal article" date="2015" name="Genome Announc.">
        <title>Draft Genome Sequence and Gene Annotation of the Entomopathogenic Fungus Verticillium hemipterigenum.</title>
        <authorList>
            <person name="Horn F."/>
            <person name="Habel A."/>
            <person name="Scharf D.H."/>
            <person name="Dworschak J."/>
            <person name="Brakhage A.A."/>
            <person name="Guthke R."/>
            <person name="Hertweck C."/>
            <person name="Linde J."/>
        </authorList>
    </citation>
    <scope>NUCLEOTIDE SEQUENCE [LARGE SCALE GENOMIC DNA]</scope>
</reference>
<evidence type="ECO:0008006" key="3">
    <source>
        <dbReference type="Google" id="ProtNLM"/>
    </source>
</evidence>
<gene>
    <name evidence="1" type="ORF">VHEMI03105</name>
</gene>
<evidence type="ECO:0000313" key="2">
    <source>
        <dbReference type="Proteomes" id="UP000039046"/>
    </source>
</evidence>